<dbReference type="InterPro" id="IPR003029">
    <property type="entry name" value="S1_domain"/>
</dbReference>
<feature type="compositionally biased region" description="Low complexity" evidence="6">
    <location>
        <begin position="1063"/>
        <end position="1090"/>
    </location>
</feature>
<dbReference type="InterPro" id="IPR012340">
    <property type="entry name" value="NA-bd_OB-fold"/>
</dbReference>
<feature type="compositionally biased region" description="Basic and acidic residues" evidence="6">
    <location>
        <begin position="885"/>
        <end position="900"/>
    </location>
</feature>
<organism evidence="8 9">
    <name type="scientific">Nocardioides pinisoli</name>
    <dbReference type="NCBI Taxonomy" id="2950279"/>
    <lineage>
        <taxon>Bacteria</taxon>
        <taxon>Bacillati</taxon>
        <taxon>Actinomycetota</taxon>
        <taxon>Actinomycetes</taxon>
        <taxon>Propionibacteriales</taxon>
        <taxon>Nocardioidaceae</taxon>
        <taxon>Nocardioides</taxon>
    </lineage>
</organism>
<keyword evidence="2" id="KW-0479">Metal-binding</keyword>
<dbReference type="SMART" id="SM00316">
    <property type="entry name" value="S1"/>
    <property type="match status" value="1"/>
</dbReference>
<feature type="compositionally biased region" description="Acidic residues" evidence="6">
    <location>
        <begin position="310"/>
        <end position="327"/>
    </location>
</feature>
<protein>
    <submittedName>
        <fullName evidence="8">Rne/Rng family ribonuclease</fullName>
    </submittedName>
</protein>
<feature type="compositionally biased region" description="Low complexity" evidence="6">
    <location>
        <begin position="295"/>
        <end position="309"/>
    </location>
</feature>
<evidence type="ECO:0000313" key="8">
    <source>
        <dbReference type="EMBL" id="MCP3422534.1"/>
    </source>
</evidence>
<dbReference type="InterPro" id="IPR019307">
    <property type="entry name" value="RNA-bd_AU-1/RNase_E/G"/>
</dbReference>
<dbReference type="CDD" id="cd04453">
    <property type="entry name" value="S1_RNase_E"/>
    <property type="match status" value="1"/>
</dbReference>
<dbReference type="Proteomes" id="UP001204524">
    <property type="component" value="Unassembled WGS sequence"/>
</dbReference>
<evidence type="ECO:0000259" key="7">
    <source>
        <dbReference type="PROSITE" id="PS50126"/>
    </source>
</evidence>
<feature type="compositionally biased region" description="Basic residues" evidence="6">
    <location>
        <begin position="332"/>
        <end position="345"/>
    </location>
</feature>
<dbReference type="PROSITE" id="PS50126">
    <property type="entry name" value="S1"/>
    <property type="match status" value="1"/>
</dbReference>
<evidence type="ECO:0000256" key="6">
    <source>
        <dbReference type="SAM" id="MobiDB-lite"/>
    </source>
</evidence>
<reference evidence="8 9" key="1">
    <citation type="submission" date="2022-06" db="EMBL/GenBank/DDBJ databases">
        <authorList>
            <person name="So Y."/>
        </authorList>
    </citation>
    <scope>NUCLEOTIDE SEQUENCE [LARGE SCALE GENOMIC DNA]</scope>
    <source>
        <strain evidence="8 9">STR3</strain>
    </source>
</reference>
<keyword evidence="4" id="KW-0460">Magnesium</keyword>
<keyword evidence="3" id="KW-0378">Hydrolase</keyword>
<dbReference type="Pfam" id="PF10150">
    <property type="entry name" value="RNase_E_G"/>
    <property type="match status" value="1"/>
</dbReference>
<feature type="compositionally biased region" description="Acidic residues" evidence="6">
    <location>
        <begin position="230"/>
        <end position="240"/>
    </location>
</feature>
<feature type="domain" description="S1 motif" evidence="7">
    <location>
        <begin position="507"/>
        <end position="591"/>
    </location>
</feature>
<feature type="compositionally biased region" description="Low complexity" evidence="6">
    <location>
        <begin position="19"/>
        <end position="38"/>
    </location>
</feature>
<feature type="compositionally biased region" description="Low complexity" evidence="6">
    <location>
        <begin position="47"/>
        <end position="67"/>
    </location>
</feature>
<feature type="compositionally biased region" description="Low complexity" evidence="6">
    <location>
        <begin position="107"/>
        <end position="140"/>
    </location>
</feature>
<keyword evidence="5" id="KW-0694">RNA-binding</keyword>
<evidence type="ECO:0000256" key="1">
    <source>
        <dbReference type="ARBA" id="ARBA00001946"/>
    </source>
</evidence>
<feature type="compositionally biased region" description="Low complexity" evidence="6">
    <location>
        <begin position="163"/>
        <end position="179"/>
    </location>
</feature>
<feature type="compositionally biased region" description="Basic residues" evidence="6">
    <location>
        <begin position="1027"/>
        <end position="1036"/>
    </location>
</feature>
<evidence type="ECO:0000256" key="3">
    <source>
        <dbReference type="ARBA" id="ARBA00022801"/>
    </source>
</evidence>
<proteinExistence type="predicted"/>
<evidence type="ECO:0000313" key="9">
    <source>
        <dbReference type="Proteomes" id="UP001204524"/>
    </source>
</evidence>
<feature type="compositionally biased region" description="Low complexity" evidence="6">
    <location>
        <begin position="999"/>
        <end position="1020"/>
    </location>
</feature>
<keyword evidence="9" id="KW-1185">Reference proteome</keyword>
<evidence type="ECO:0000256" key="4">
    <source>
        <dbReference type="ARBA" id="ARBA00022842"/>
    </source>
</evidence>
<feature type="compositionally biased region" description="Basic residues" evidence="6">
    <location>
        <begin position="141"/>
        <end position="162"/>
    </location>
</feature>
<feature type="region of interest" description="Disordered" evidence="6">
    <location>
        <begin position="883"/>
        <end position="1102"/>
    </location>
</feature>
<dbReference type="Gene3D" id="2.40.50.140">
    <property type="entry name" value="Nucleic acid-binding proteins"/>
    <property type="match status" value="1"/>
</dbReference>
<dbReference type="NCBIfam" id="TIGR00757">
    <property type="entry name" value="RNaseEG"/>
    <property type="match status" value="1"/>
</dbReference>
<feature type="compositionally biased region" description="Acidic residues" evidence="6">
    <location>
        <begin position="276"/>
        <end position="290"/>
    </location>
</feature>
<comment type="caution">
    <text evidence="8">The sequence shown here is derived from an EMBL/GenBank/DDBJ whole genome shotgun (WGS) entry which is preliminary data.</text>
</comment>
<comment type="cofactor">
    <cofactor evidence="1">
        <name>Mg(2+)</name>
        <dbReference type="ChEBI" id="CHEBI:18420"/>
    </cofactor>
</comment>
<dbReference type="RefSeq" id="WP_254181737.1">
    <property type="nucleotide sequence ID" value="NZ_JANARS010000005.1"/>
</dbReference>
<dbReference type="PANTHER" id="PTHR30001">
    <property type="entry name" value="RIBONUCLEASE"/>
    <property type="match status" value="1"/>
</dbReference>
<feature type="compositionally biased region" description="Polar residues" evidence="6">
    <location>
        <begin position="8"/>
        <end position="18"/>
    </location>
</feature>
<accession>A0ABT1KYT9</accession>
<sequence length="1102" mass="115145">MLSDDQPDQSNRTESGSSTPGTAGDPAAATPPAAPVVTRRTRKAPAKKAAAAPAADAPDAPGAPEAASGGVPDAVPAAGDAEAPVVRKTTSRRAPAKKAPARKSAAKKAAPEAPEAPEAGAPAVGPEADVSEDAPAPAKKAAARKSAAKAPAKKAAAKRTSTRKTAAAPQEPEAPVAAAADEDAPEAEAPAPTSTGPAVLFQPPVVTTTTRRTRKKAAPAPVEEAAVEAAPDEVASEDTAEAPVAAKKSARKTAAKKSAAEKPAGKRSGKKAAAEQPDDAAPIDEDEDEGATTQAVGADVEASDASDAVADSDSDSGSAESEDDSEGDGGSGRRRRRRGGRRRRKSGEGGGEGGDSEGAATDAADDTVEATTSTPTDSDSDSSDGNGEGSSRRRRRRRRAGEEGSSDDAEPNTVTRVRKTRSAEDQITAVAGSTRLEAKKQRRREGREAGRRRAPIVSEAEFLARRESVERVMVIRQRQDLTQIAVLEDKVLVEHYVARESQTSIIGNVYLGRVQNVLPSMEAAFIDIGKGRNAVLYAGEVNWQSLGHKEGQPRKIESVLSSGQMVLVQVTKDPVGHKGARLTSQVSLAGRFLVYVPDGTTSGISRKLPDTERSRLKTLLKEIVPDTAGVIVRTAAEGASEEELTRDVERLKARWEDIEKKATHKGSGPQLLYGEPDLTLKVVRDLFTEDFAKLVIEGDDAWETVHGYVESVAPDLAERLQKFERGATGGDVFATYRIDEQIHKGLDRKVWLPSGGSLIIDRTEAMTVVDVNTGKFTGSGGNLEETVTKNNLEAAEEIVRQLRLRDIGGIIVVDFIDMVLESNRDLVVRRLVECLGRDRTRHQVAEVTSLGLVQMTRKRIGTGLLEAFSENCEACHGRGVVIKDQPVDPDARPDDGEGRRAGRRRGRRGSGSEESANEGGNGKPAEPHHTPAPSPKDVAAMARADRAVEEASTETAAEAATEPATEAPAEAPEAPVAAPIEPQASHEPVDSARAPEPSAEPVTQPVAEPVAAPVTEAPPAEAEKPKVVTRTRRRSASRPAGPPSGVGTPPASGVVEPGTAGLEPGAGQPGAVPAADGVAGADGAEAPVVEHVPIKKKGSRKR</sequence>
<dbReference type="SUPFAM" id="SSF50249">
    <property type="entry name" value="Nucleic acid-binding proteins"/>
    <property type="match status" value="1"/>
</dbReference>
<dbReference type="InterPro" id="IPR004659">
    <property type="entry name" value="RNase_E/G"/>
</dbReference>
<feature type="compositionally biased region" description="Low complexity" evidence="6">
    <location>
        <begin position="1037"/>
        <end position="1047"/>
    </location>
</feature>
<dbReference type="PANTHER" id="PTHR30001:SF0">
    <property type="entry name" value="RIBONUCLEASE G"/>
    <property type="match status" value="1"/>
</dbReference>
<name>A0ABT1KYT9_9ACTN</name>
<feature type="compositionally biased region" description="Low complexity" evidence="6">
    <location>
        <begin position="218"/>
        <end position="229"/>
    </location>
</feature>
<gene>
    <name evidence="8" type="ORF">NCI01_12065</name>
</gene>
<evidence type="ECO:0000256" key="2">
    <source>
        <dbReference type="ARBA" id="ARBA00022723"/>
    </source>
</evidence>
<dbReference type="EMBL" id="JANARS010000005">
    <property type="protein sequence ID" value="MCP3422534.1"/>
    <property type="molecule type" value="Genomic_DNA"/>
</dbReference>
<feature type="compositionally biased region" description="Basic residues" evidence="6">
    <location>
        <begin position="89"/>
        <end position="106"/>
    </location>
</feature>
<feature type="region of interest" description="Disordered" evidence="6">
    <location>
        <begin position="1"/>
        <end position="453"/>
    </location>
</feature>
<evidence type="ECO:0000256" key="5">
    <source>
        <dbReference type="ARBA" id="ARBA00022884"/>
    </source>
</evidence>
<feature type="compositionally biased region" description="Low complexity" evidence="6">
    <location>
        <begin position="953"/>
        <end position="982"/>
    </location>
</feature>